<dbReference type="AlphaFoldDB" id="A0AAV7S4B0"/>
<name>A0AAV7S4B0_PLEWA</name>
<gene>
    <name evidence="1" type="ORF">NDU88_000108</name>
</gene>
<evidence type="ECO:0000313" key="1">
    <source>
        <dbReference type="EMBL" id="KAJ1159601.1"/>
    </source>
</evidence>
<accession>A0AAV7S4B0</accession>
<comment type="caution">
    <text evidence="1">The sequence shown here is derived from an EMBL/GenBank/DDBJ whole genome shotgun (WGS) entry which is preliminary data.</text>
</comment>
<dbReference type="Proteomes" id="UP001066276">
    <property type="component" value="Chromosome 4_2"/>
</dbReference>
<proteinExistence type="predicted"/>
<organism evidence="1 2">
    <name type="scientific">Pleurodeles waltl</name>
    <name type="common">Iberian ribbed newt</name>
    <dbReference type="NCBI Taxonomy" id="8319"/>
    <lineage>
        <taxon>Eukaryota</taxon>
        <taxon>Metazoa</taxon>
        <taxon>Chordata</taxon>
        <taxon>Craniata</taxon>
        <taxon>Vertebrata</taxon>
        <taxon>Euteleostomi</taxon>
        <taxon>Amphibia</taxon>
        <taxon>Batrachia</taxon>
        <taxon>Caudata</taxon>
        <taxon>Salamandroidea</taxon>
        <taxon>Salamandridae</taxon>
        <taxon>Pleurodelinae</taxon>
        <taxon>Pleurodeles</taxon>
    </lineage>
</organism>
<reference evidence="1" key="1">
    <citation type="journal article" date="2022" name="bioRxiv">
        <title>Sequencing and chromosome-scale assembly of the giantPleurodeles waltlgenome.</title>
        <authorList>
            <person name="Brown T."/>
            <person name="Elewa A."/>
            <person name="Iarovenko S."/>
            <person name="Subramanian E."/>
            <person name="Araus A.J."/>
            <person name="Petzold A."/>
            <person name="Susuki M."/>
            <person name="Suzuki K.-i.T."/>
            <person name="Hayashi T."/>
            <person name="Toyoda A."/>
            <person name="Oliveira C."/>
            <person name="Osipova E."/>
            <person name="Leigh N.D."/>
            <person name="Simon A."/>
            <person name="Yun M.H."/>
        </authorList>
    </citation>
    <scope>NUCLEOTIDE SEQUENCE</scope>
    <source>
        <strain evidence="1">20211129_DDA</strain>
        <tissue evidence="1">Liver</tissue>
    </source>
</reference>
<sequence length="98" mass="10662">MRPHSRRPHFDIPAAGMSAVTWEPAPNGASSVAAVRRVQLYPSRFSLSAVLKMKSRVGLCQGPRYFPSRQPFHGGLYHYGQAVGKGTRNPLGSAALED</sequence>
<protein>
    <submittedName>
        <fullName evidence="1">Uncharacterized protein</fullName>
    </submittedName>
</protein>
<keyword evidence="2" id="KW-1185">Reference proteome</keyword>
<dbReference type="EMBL" id="JANPWB010000008">
    <property type="protein sequence ID" value="KAJ1159601.1"/>
    <property type="molecule type" value="Genomic_DNA"/>
</dbReference>
<evidence type="ECO:0000313" key="2">
    <source>
        <dbReference type="Proteomes" id="UP001066276"/>
    </source>
</evidence>